<keyword evidence="8" id="KW-1185">Reference proteome</keyword>
<protein>
    <recommendedName>
        <fullName evidence="1">Lactose phosphotransferase system repressor</fullName>
    </recommendedName>
</protein>
<proteinExistence type="predicted"/>
<dbReference type="InterPro" id="IPR050313">
    <property type="entry name" value="Carb_Metab_HTH_regulators"/>
</dbReference>
<dbReference type="PRINTS" id="PR00037">
    <property type="entry name" value="HTHLACR"/>
</dbReference>
<evidence type="ECO:0000256" key="3">
    <source>
        <dbReference type="ARBA" id="ARBA00023015"/>
    </source>
</evidence>
<evidence type="ECO:0000256" key="5">
    <source>
        <dbReference type="ARBA" id="ARBA00024937"/>
    </source>
</evidence>
<dbReference type="PANTHER" id="PTHR30363">
    <property type="entry name" value="HTH-TYPE TRANSCRIPTIONAL REGULATOR SRLR-RELATED"/>
    <property type="match status" value="1"/>
</dbReference>
<dbReference type="Pfam" id="PF08220">
    <property type="entry name" value="HTH_DeoR"/>
    <property type="match status" value="1"/>
</dbReference>
<evidence type="ECO:0000313" key="7">
    <source>
        <dbReference type="EMBL" id="SDL08440.1"/>
    </source>
</evidence>
<dbReference type="RefSeq" id="WP_092325086.1">
    <property type="nucleotide sequence ID" value="NZ_FNFU01000027.1"/>
</dbReference>
<reference evidence="7 8" key="1">
    <citation type="submission" date="2016-10" db="EMBL/GenBank/DDBJ databases">
        <authorList>
            <person name="de Groot N.N."/>
        </authorList>
    </citation>
    <scope>NUCLEOTIDE SEQUENCE [LARGE SCALE GENOMIC DNA]</scope>
    <source>
        <strain evidence="7 8">CGMCC 1.5382</strain>
    </source>
</reference>
<dbReference type="Gene3D" id="3.40.50.1360">
    <property type="match status" value="1"/>
</dbReference>
<dbReference type="AlphaFoldDB" id="A0A1G9H663"/>
<dbReference type="SMART" id="SM01134">
    <property type="entry name" value="DeoRC"/>
    <property type="match status" value="1"/>
</dbReference>
<dbReference type="PANTHER" id="PTHR30363:SF4">
    <property type="entry name" value="GLYCEROL-3-PHOSPHATE REGULON REPRESSOR"/>
    <property type="match status" value="1"/>
</dbReference>
<dbReference type="InterPro" id="IPR001034">
    <property type="entry name" value="DeoR_HTH"/>
</dbReference>
<dbReference type="OrthoDB" id="7688673at2"/>
<dbReference type="SUPFAM" id="SSF100950">
    <property type="entry name" value="NagB/RpiA/CoA transferase-like"/>
    <property type="match status" value="1"/>
</dbReference>
<dbReference type="GO" id="GO:0003700">
    <property type="term" value="F:DNA-binding transcription factor activity"/>
    <property type="evidence" value="ECO:0007669"/>
    <property type="project" value="InterPro"/>
</dbReference>
<dbReference type="EMBL" id="FNFU01000027">
    <property type="protein sequence ID" value="SDL08440.1"/>
    <property type="molecule type" value="Genomic_DNA"/>
</dbReference>
<evidence type="ECO:0000256" key="1">
    <source>
        <dbReference type="ARBA" id="ARBA00021390"/>
    </source>
</evidence>
<evidence type="ECO:0000313" key="8">
    <source>
        <dbReference type="Proteomes" id="UP000198701"/>
    </source>
</evidence>
<evidence type="ECO:0000259" key="6">
    <source>
        <dbReference type="PROSITE" id="PS51000"/>
    </source>
</evidence>
<feature type="domain" description="HTH deoR-type" evidence="6">
    <location>
        <begin position="4"/>
        <end position="59"/>
    </location>
</feature>
<comment type="function">
    <text evidence="5">Repressor of the lactose catabolism operon. Galactose-6-phosphate is the inducer.</text>
</comment>
<dbReference type="SUPFAM" id="SSF46785">
    <property type="entry name" value="Winged helix' DNA-binding domain"/>
    <property type="match status" value="1"/>
</dbReference>
<sequence length="258" mass="27767">MTPSETRREEIVRLATTAGTANVEDLAIHFRVTASTIRRDLAALNAQGKLARTYGGALGLVAHPEASLRERMGEAYEEKRAIARWAAARVQPGESLLLDAGSTVAAVAHELRSARDLRVATVGLTVLQELADAKGIQVECLGGRLRRLSQSFLGSLTEAALERMTFDRVFLSADAVTPGNGICEADLEQTRLKELMARRAEKIYVLAHGAKLGKSPFHAWARLPLPWNLVTDNSASEDIVDAFVAEGVTVVVVDGLSA</sequence>
<dbReference type="InterPro" id="IPR014036">
    <property type="entry name" value="DeoR-like_C"/>
</dbReference>
<keyword evidence="4" id="KW-0804">Transcription</keyword>
<name>A0A1G9H663_9MICO</name>
<organism evidence="7 8">
    <name type="scientific">Cryobacterium psychrotolerans</name>
    <dbReference type="NCBI Taxonomy" id="386301"/>
    <lineage>
        <taxon>Bacteria</taxon>
        <taxon>Bacillati</taxon>
        <taxon>Actinomycetota</taxon>
        <taxon>Actinomycetes</taxon>
        <taxon>Micrococcales</taxon>
        <taxon>Microbacteriaceae</taxon>
        <taxon>Cryobacterium</taxon>
    </lineage>
</organism>
<evidence type="ECO:0000256" key="2">
    <source>
        <dbReference type="ARBA" id="ARBA00022491"/>
    </source>
</evidence>
<dbReference type="InterPro" id="IPR037171">
    <property type="entry name" value="NagB/RpiA_transferase-like"/>
</dbReference>
<gene>
    <name evidence="7" type="ORF">SAMN05216282_1276</name>
</gene>
<keyword evidence="3" id="KW-0805">Transcription regulation</keyword>
<dbReference type="InterPro" id="IPR036390">
    <property type="entry name" value="WH_DNA-bd_sf"/>
</dbReference>
<accession>A0A1G9H663</accession>
<dbReference type="Proteomes" id="UP000198701">
    <property type="component" value="Unassembled WGS sequence"/>
</dbReference>
<dbReference type="PROSITE" id="PS51000">
    <property type="entry name" value="HTH_DEOR_2"/>
    <property type="match status" value="1"/>
</dbReference>
<dbReference type="SMART" id="SM00420">
    <property type="entry name" value="HTH_DEOR"/>
    <property type="match status" value="1"/>
</dbReference>
<keyword evidence="2" id="KW-0678">Repressor</keyword>
<evidence type="ECO:0000256" key="4">
    <source>
        <dbReference type="ARBA" id="ARBA00023163"/>
    </source>
</evidence>
<dbReference type="STRING" id="386301.SAMN05216282_1276"/>
<dbReference type="Pfam" id="PF00455">
    <property type="entry name" value="DeoRC"/>
    <property type="match status" value="1"/>
</dbReference>